<proteinExistence type="predicted"/>
<evidence type="ECO:0000313" key="3">
    <source>
        <dbReference type="Proteomes" id="UP001054945"/>
    </source>
</evidence>
<dbReference type="Proteomes" id="UP001054945">
    <property type="component" value="Unassembled WGS sequence"/>
</dbReference>
<protein>
    <submittedName>
        <fullName evidence="2">Uncharacterized protein</fullName>
    </submittedName>
</protein>
<evidence type="ECO:0000256" key="1">
    <source>
        <dbReference type="SAM" id="MobiDB-lite"/>
    </source>
</evidence>
<feature type="compositionally biased region" description="Basic and acidic residues" evidence="1">
    <location>
        <begin position="1"/>
        <end position="14"/>
    </location>
</feature>
<name>A0AAV4UZ29_CAEEX</name>
<organism evidence="2 3">
    <name type="scientific">Caerostris extrusa</name>
    <name type="common">Bark spider</name>
    <name type="synonym">Caerostris bankana</name>
    <dbReference type="NCBI Taxonomy" id="172846"/>
    <lineage>
        <taxon>Eukaryota</taxon>
        <taxon>Metazoa</taxon>
        <taxon>Ecdysozoa</taxon>
        <taxon>Arthropoda</taxon>
        <taxon>Chelicerata</taxon>
        <taxon>Arachnida</taxon>
        <taxon>Araneae</taxon>
        <taxon>Araneomorphae</taxon>
        <taxon>Entelegynae</taxon>
        <taxon>Araneoidea</taxon>
        <taxon>Araneidae</taxon>
        <taxon>Caerostris</taxon>
    </lineage>
</organism>
<dbReference type="EMBL" id="BPLR01013696">
    <property type="protein sequence ID" value="GIY63028.1"/>
    <property type="molecule type" value="Genomic_DNA"/>
</dbReference>
<feature type="region of interest" description="Disordered" evidence="1">
    <location>
        <begin position="1"/>
        <end position="39"/>
    </location>
</feature>
<feature type="compositionally biased region" description="Basic and acidic residues" evidence="1">
    <location>
        <begin position="26"/>
        <end position="35"/>
    </location>
</feature>
<comment type="caution">
    <text evidence="2">The sequence shown here is derived from an EMBL/GenBank/DDBJ whole genome shotgun (WGS) entry which is preliminary data.</text>
</comment>
<reference evidence="2 3" key="1">
    <citation type="submission" date="2021-06" db="EMBL/GenBank/DDBJ databases">
        <title>Caerostris extrusa draft genome.</title>
        <authorList>
            <person name="Kono N."/>
            <person name="Arakawa K."/>
        </authorList>
    </citation>
    <scope>NUCLEOTIDE SEQUENCE [LARGE SCALE GENOMIC DNA]</scope>
</reference>
<dbReference type="AlphaFoldDB" id="A0AAV4UZ29"/>
<sequence length="206" mass="23089">MTIKYWEDLGHNSDTRNGQNHGKKGQRTDQPEERIGGAGRAYGPCPISLSVCTTTITKKLSIMMTVTLKYQPKGTLLLNTMLLMRRNVTPDVPLNTNRFAPLNQEENLNNSDISPLAPRILPIMIIPNFSYANVLTSNITPSQTNLAPTITPNLIQHAPFFNPDELHKTVYIIKEIVNLFTSTSSVDSVFNQLLQAKAPEDKFLFY</sequence>
<gene>
    <name evidence="2" type="ORF">CEXT_484561</name>
</gene>
<evidence type="ECO:0000313" key="2">
    <source>
        <dbReference type="EMBL" id="GIY63028.1"/>
    </source>
</evidence>
<accession>A0AAV4UZ29</accession>
<keyword evidence="3" id="KW-1185">Reference proteome</keyword>